<evidence type="ECO:0000256" key="1">
    <source>
        <dbReference type="SAM" id="MobiDB-lite"/>
    </source>
</evidence>
<sequence length="161" mass="17543">MSEFGDVHRFIEKSRGEYGARKAAAERRAEAGSRLGARPGQSRARFNHARKLNQQNGNGRRETRCVGQTLRSGQYSAGRADLPSSMPKRQIFAAQLQAARNTRWCCPPVSGLLAGCPSLAAPSRRAAPSRGYRTLLLQHAGRAALGDSAAERQPRPNLHLV</sequence>
<comment type="caution">
    <text evidence="2">The sequence shown here is derived from an EMBL/GenBank/DDBJ whole genome shotgun (WGS) entry which is preliminary data.</text>
</comment>
<dbReference type="AlphaFoldDB" id="A0A8T1V560"/>
<name>A0A8T1V560_9STRA</name>
<gene>
    <name evidence="2" type="ORF">PHYPSEUDO_002286</name>
</gene>
<evidence type="ECO:0000313" key="2">
    <source>
        <dbReference type="EMBL" id="KAG7375249.1"/>
    </source>
</evidence>
<accession>A0A8T1V560</accession>
<feature type="compositionally biased region" description="Basic and acidic residues" evidence="1">
    <location>
        <begin position="15"/>
        <end position="31"/>
    </location>
</feature>
<evidence type="ECO:0000313" key="3">
    <source>
        <dbReference type="Proteomes" id="UP000694044"/>
    </source>
</evidence>
<dbReference type="EMBL" id="JAGDFM010001393">
    <property type="protein sequence ID" value="KAG7375249.1"/>
    <property type="molecule type" value="Genomic_DNA"/>
</dbReference>
<dbReference type="Proteomes" id="UP000694044">
    <property type="component" value="Unassembled WGS sequence"/>
</dbReference>
<proteinExistence type="predicted"/>
<feature type="region of interest" description="Disordered" evidence="1">
    <location>
        <begin position="15"/>
        <end position="42"/>
    </location>
</feature>
<keyword evidence="3" id="KW-1185">Reference proteome</keyword>
<organism evidence="2 3">
    <name type="scientific">Phytophthora pseudosyringae</name>
    <dbReference type="NCBI Taxonomy" id="221518"/>
    <lineage>
        <taxon>Eukaryota</taxon>
        <taxon>Sar</taxon>
        <taxon>Stramenopiles</taxon>
        <taxon>Oomycota</taxon>
        <taxon>Peronosporomycetes</taxon>
        <taxon>Peronosporales</taxon>
        <taxon>Peronosporaceae</taxon>
        <taxon>Phytophthora</taxon>
    </lineage>
</organism>
<reference evidence="2" key="1">
    <citation type="submission" date="2021-02" db="EMBL/GenBank/DDBJ databases">
        <authorList>
            <person name="Palmer J.M."/>
        </authorList>
    </citation>
    <scope>NUCLEOTIDE SEQUENCE</scope>
    <source>
        <strain evidence="2">SCRP734</strain>
    </source>
</reference>
<protein>
    <submittedName>
        <fullName evidence="2">Uncharacterized protein</fullName>
    </submittedName>
</protein>